<proteinExistence type="inferred from homology"/>
<dbReference type="InterPro" id="IPR041489">
    <property type="entry name" value="PDZ_6"/>
</dbReference>
<protein>
    <submittedName>
        <fullName evidence="13">Do/DeqQ family serine protease</fullName>
    </submittedName>
</protein>
<evidence type="ECO:0000256" key="8">
    <source>
        <dbReference type="ARBA" id="ARBA00022825"/>
    </source>
</evidence>
<feature type="domain" description="PDZ" evidence="12">
    <location>
        <begin position="388"/>
        <end position="448"/>
    </location>
</feature>
<feature type="binding site" evidence="10">
    <location>
        <position position="112"/>
    </location>
    <ligand>
        <name>substrate</name>
    </ligand>
</feature>
<feature type="binding site" evidence="10">
    <location>
        <begin position="216"/>
        <end position="218"/>
    </location>
    <ligand>
        <name>substrate</name>
    </ligand>
</feature>
<dbReference type="SUPFAM" id="SSF50494">
    <property type="entry name" value="Trypsin-like serine proteases"/>
    <property type="match status" value="1"/>
</dbReference>
<dbReference type="InterPro" id="IPR011782">
    <property type="entry name" value="Pept_S1C_Do"/>
</dbReference>
<reference evidence="13 14" key="1">
    <citation type="submission" date="2019-03" db="EMBL/GenBank/DDBJ databases">
        <title>Genomic Encyclopedia of Type Strains, Phase IV (KMG-IV): sequencing the most valuable type-strain genomes for metagenomic binning, comparative biology and taxonomic classification.</title>
        <authorList>
            <person name="Goeker M."/>
        </authorList>
    </citation>
    <scope>NUCLEOTIDE SEQUENCE [LARGE SCALE GENOMIC DNA]</scope>
    <source>
        <strain evidence="13 14">DSM 102969</strain>
    </source>
</reference>
<evidence type="ECO:0000256" key="7">
    <source>
        <dbReference type="ARBA" id="ARBA00022801"/>
    </source>
</evidence>
<comment type="subcellular location">
    <subcellularLocation>
        <location evidence="1">Periplasm</location>
    </subcellularLocation>
</comment>
<comment type="similarity">
    <text evidence="2">Belongs to the peptidase S1C family.</text>
</comment>
<evidence type="ECO:0000256" key="3">
    <source>
        <dbReference type="ARBA" id="ARBA00022670"/>
    </source>
</evidence>
<dbReference type="InterPro" id="IPR009003">
    <property type="entry name" value="Peptidase_S1_PA"/>
</dbReference>
<keyword evidence="14" id="KW-1185">Reference proteome</keyword>
<dbReference type="SMART" id="SM00228">
    <property type="entry name" value="PDZ"/>
    <property type="match status" value="2"/>
</dbReference>
<keyword evidence="4 11" id="KW-0732">Signal</keyword>
<feature type="domain" description="PDZ" evidence="12">
    <location>
        <begin position="256"/>
        <end position="354"/>
    </location>
</feature>
<gene>
    <name evidence="13" type="ORF">EDD54_0258</name>
</gene>
<organism evidence="13 14">
    <name type="scientific">Oharaeibacter diazotrophicus</name>
    <dbReference type="NCBI Taxonomy" id="1920512"/>
    <lineage>
        <taxon>Bacteria</taxon>
        <taxon>Pseudomonadati</taxon>
        <taxon>Pseudomonadota</taxon>
        <taxon>Alphaproteobacteria</taxon>
        <taxon>Hyphomicrobiales</taxon>
        <taxon>Pleomorphomonadaceae</taxon>
        <taxon>Oharaeibacter</taxon>
    </lineage>
</organism>
<dbReference type="InterPro" id="IPR036034">
    <property type="entry name" value="PDZ_sf"/>
</dbReference>
<feature type="active site" description="Charge relay system" evidence="9">
    <location>
        <position position="218"/>
    </location>
</feature>
<evidence type="ECO:0000313" key="14">
    <source>
        <dbReference type="Proteomes" id="UP000294547"/>
    </source>
</evidence>
<evidence type="ECO:0000256" key="1">
    <source>
        <dbReference type="ARBA" id="ARBA00004418"/>
    </source>
</evidence>
<dbReference type="EMBL" id="SNXY01000006">
    <property type="protein sequence ID" value="TDP86387.1"/>
    <property type="molecule type" value="Genomic_DNA"/>
</dbReference>
<keyword evidence="6" id="KW-0574">Periplasm</keyword>
<evidence type="ECO:0000256" key="4">
    <source>
        <dbReference type="ARBA" id="ARBA00022729"/>
    </source>
</evidence>
<dbReference type="PANTHER" id="PTHR22939">
    <property type="entry name" value="SERINE PROTEASE FAMILY S1C HTRA-RELATED"/>
    <property type="match status" value="1"/>
</dbReference>
<dbReference type="InterPro" id="IPR001940">
    <property type="entry name" value="Peptidase_S1C"/>
</dbReference>
<dbReference type="Pfam" id="PF13365">
    <property type="entry name" value="Trypsin_2"/>
    <property type="match status" value="1"/>
</dbReference>
<dbReference type="GO" id="GO:0042597">
    <property type="term" value="C:periplasmic space"/>
    <property type="evidence" value="ECO:0007669"/>
    <property type="project" value="UniProtKB-SubCell"/>
</dbReference>
<evidence type="ECO:0000313" key="13">
    <source>
        <dbReference type="EMBL" id="TDP86387.1"/>
    </source>
</evidence>
<comment type="caution">
    <text evidence="13">The sequence shown here is derived from an EMBL/GenBank/DDBJ whole genome shotgun (WGS) entry which is preliminary data.</text>
</comment>
<dbReference type="Pfam" id="PF13180">
    <property type="entry name" value="PDZ_2"/>
    <property type="match status" value="1"/>
</dbReference>
<evidence type="ECO:0000256" key="11">
    <source>
        <dbReference type="SAM" id="SignalP"/>
    </source>
</evidence>
<name>A0A4R6RKD1_9HYPH</name>
<dbReference type="Pfam" id="PF17820">
    <property type="entry name" value="PDZ_6"/>
    <property type="match status" value="1"/>
</dbReference>
<evidence type="ECO:0000256" key="2">
    <source>
        <dbReference type="ARBA" id="ARBA00010541"/>
    </source>
</evidence>
<evidence type="ECO:0000256" key="9">
    <source>
        <dbReference type="PIRSR" id="PIRSR611782-1"/>
    </source>
</evidence>
<keyword evidence="3 13" id="KW-0645">Protease</keyword>
<dbReference type="Gene3D" id="2.30.42.10">
    <property type="match status" value="2"/>
</dbReference>
<dbReference type="InterPro" id="IPR001478">
    <property type="entry name" value="PDZ"/>
</dbReference>
<evidence type="ECO:0000256" key="5">
    <source>
        <dbReference type="ARBA" id="ARBA00022737"/>
    </source>
</evidence>
<dbReference type="GO" id="GO:0006508">
    <property type="term" value="P:proteolysis"/>
    <property type="evidence" value="ECO:0007669"/>
    <property type="project" value="UniProtKB-KW"/>
</dbReference>
<keyword evidence="8" id="KW-0720">Serine protease</keyword>
<feature type="active site" description="Charge relay system" evidence="9">
    <location>
        <position position="112"/>
    </location>
</feature>
<dbReference type="PROSITE" id="PS50106">
    <property type="entry name" value="PDZ"/>
    <property type="match status" value="2"/>
</dbReference>
<feature type="signal peptide" evidence="11">
    <location>
        <begin position="1"/>
        <end position="26"/>
    </location>
</feature>
<feature type="chain" id="PRO_5039451410" evidence="11">
    <location>
        <begin position="27"/>
        <end position="472"/>
    </location>
</feature>
<accession>A0A4R6RKD1</accession>
<evidence type="ECO:0000256" key="6">
    <source>
        <dbReference type="ARBA" id="ARBA00022764"/>
    </source>
</evidence>
<evidence type="ECO:0000259" key="12">
    <source>
        <dbReference type="PROSITE" id="PS50106"/>
    </source>
</evidence>
<keyword evidence="5" id="KW-0677">Repeat</keyword>
<keyword evidence="7" id="KW-0378">Hydrolase</keyword>
<sequence length="472" mass="49511">MRFGMRMIAVALVAALAAPAGLPARAEEARVPTSAGEVRLTFAPVAHHAGPAVVNVYAISRRQTQASPMMDDPFFRQFFGDAFPAPRRSRPQTSLGSGVIVDAGGLVVTNNHVIADGDEVKVALADRREFDCDVVLKDEQLDLAVLRIRNPKGDLPTIDLADSDQVQVGDLVLAIGNPFGVGQTVTQGIVSALARSQVGISDYQFFIQTDAAINPGNSGGALVDVDGRLVGINTAIFTRGGGSNGIGFAIPSNMVRVVIDSARKGGSTVELPWIGADLQPVTADIAETLGLDRPQGVLVTGVTADGPAAEAGLEVGDLVTAVDGLEVSDPRVFNYRLATRGVGHEVDLTLNRDGGERHVTVRLIAPPETIPSAEVTIDRPSPFQGATVANLSPAVASRIGLPYRGQTGVVITDIDRRSPAARVGLARGDIVVAVNGAEVADTAQLQAVVADEPMLWRLTIDRGGRIIRMAFR</sequence>
<dbReference type="NCBIfam" id="TIGR02037">
    <property type="entry name" value="degP_htrA_DO"/>
    <property type="match status" value="1"/>
</dbReference>
<dbReference type="Gene3D" id="2.40.10.120">
    <property type="match status" value="1"/>
</dbReference>
<dbReference type="PRINTS" id="PR00834">
    <property type="entry name" value="PROTEASES2C"/>
</dbReference>
<dbReference type="Proteomes" id="UP000294547">
    <property type="component" value="Unassembled WGS sequence"/>
</dbReference>
<dbReference type="SUPFAM" id="SSF50156">
    <property type="entry name" value="PDZ domain-like"/>
    <property type="match status" value="2"/>
</dbReference>
<dbReference type="RefSeq" id="WP_245515608.1">
    <property type="nucleotide sequence ID" value="NZ_BSPM01000008.1"/>
</dbReference>
<dbReference type="AlphaFoldDB" id="A0A4R6RKD1"/>
<evidence type="ECO:0000256" key="10">
    <source>
        <dbReference type="PIRSR" id="PIRSR611782-2"/>
    </source>
</evidence>
<dbReference type="PANTHER" id="PTHR22939:SF129">
    <property type="entry name" value="SERINE PROTEASE HTRA2, MITOCHONDRIAL"/>
    <property type="match status" value="1"/>
</dbReference>
<feature type="binding site" evidence="10">
    <location>
        <position position="142"/>
    </location>
    <ligand>
        <name>substrate</name>
    </ligand>
</feature>
<feature type="active site" description="Charge relay system" evidence="9">
    <location>
        <position position="142"/>
    </location>
</feature>
<dbReference type="GO" id="GO:0004252">
    <property type="term" value="F:serine-type endopeptidase activity"/>
    <property type="evidence" value="ECO:0007669"/>
    <property type="project" value="InterPro"/>
</dbReference>